<organism evidence="2 3">
    <name type="scientific">Trifolium medium</name>
    <dbReference type="NCBI Taxonomy" id="97028"/>
    <lineage>
        <taxon>Eukaryota</taxon>
        <taxon>Viridiplantae</taxon>
        <taxon>Streptophyta</taxon>
        <taxon>Embryophyta</taxon>
        <taxon>Tracheophyta</taxon>
        <taxon>Spermatophyta</taxon>
        <taxon>Magnoliopsida</taxon>
        <taxon>eudicotyledons</taxon>
        <taxon>Gunneridae</taxon>
        <taxon>Pentapetalae</taxon>
        <taxon>rosids</taxon>
        <taxon>fabids</taxon>
        <taxon>Fabales</taxon>
        <taxon>Fabaceae</taxon>
        <taxon>Papilionoideae</taxon>
        <taxon>50 kb inversion clade</taxon>
        <taxon>NPAAA clade</taxon>
        <taxon>Hologalegina</taxon>
        <taxon>IRL clade</taxon>
        <taxon>Trifolieae</taxon>
        <taxon>Trifolium</taxon>
    </lineage>
</organism>
<keyword evidence="3" id="KW-1185">Reference proteome</keyword>
<dbReference type="PANTHER" id="PTHR35218">
    <property type="entry name" value="RNASE H DOMAIN-CONTAINING PROTEIN"/>
    <property type="match status" value="1"/>
</dbReference>
<dbReference type="AlphaFoldDB" id="A0A392UIK9"/>
<feature type="domain" description="Endonuclease/exonuclease/phosphatase" evidence="1">
    <location>
        <begin position="4"/>
        <end position="41"/>
    </location>
</feature>
<dbReference type="InterPro" id="IPR036691">
    <property type="entry name" value="Endo/exonu/phosph_ase_sf"/>
</dbReference>
<dbReference type="SUPFAM" id="SSF56219">
    <property type="entry name" value="DNase I-like"/>
    <property type="match status" value="1"/>
</dbReference>
<evidence type="ECO:0000313" key="3">
    <source>
        <dbReference type="Proteomes" id="UP000265520"/>
    </source>
</evidence>
<dbReference type="GO" id="GO:0003964">
    <property type="term" value="F:RNA-directed DNA polymerase activity"/>
    <property type="evidence" value="ECO:0007669"/>
    <property type="project" value="UniProtKB-KW"/>
</dbReference>
<name>A0A392UIK9_9FABA</name>
<sequence>MKLISWNCRGLGNPTAVRALKKLIKDQSPDIVFLMETKLRTTDPNINNK</sequence>
<protein>
    <submittedName>
        <fullName evidence="2">RNA-directed DNA polymerase (Reverse transcriptase)</fullName>
    </submittedName>
</protein>
<keyword evidence="2" id="KW-0695">RNA-directed DNA polymerase</keyword>
<keyword evidence="2" id="KW-0808">Transferase</keyword>
<proteinExistence type="predicted"/>
<dbReference type="PANTHER" id="PTHR35218:SF9">
    <property type="entry name" value="ENDONUCLEASE_EXONUCLEASE_PHOSPHATASE DOMAIN-CONTAINING PROTEIN"/>
    <property type="match status" value="1"/>
</dbReference>
<accession>A0A392UIK9</accession>
<dbReference type="Gene3D" id="3.60.10.10">
    <property type="entry name" value="Endonuclease/exonuclease/phosphatase"/>
    <property type="match status" value="1"/>
</dbReference>
<dbReference type="Pfam" id="PF03372">
    <property type="entry name" value="Exo_endo_phos"/>
    <property type="match status" value="1"/>
</dbReference>
<dbReference type="EMBL" id="LXQA010820545">
    <property type="protein sequence ID" value="MCI72567.1"/>
    <property type="molecule type" value="Genomic_DNA"/>
</dbReference>
<reference evidence="2 3" key="1">
    <citation type="journal article" date="2018" name="Front. Plant Sci.">
        <title>Red Clover (Trifolium pratense) and Zigzag Clover (T. medium) - A Picture of Genomic Similarities and Differences.</title>
        <authorList>
            <person name="Dluhosova J."/>
            <person name="Istvanek J."/>
            <person name="Nedelnik J."/>
            <person name="Repkova J."/>
        </authorList>
    </citation>
    <scope>NUCLEOTIDE SEQUENCE [LARGE SCALE GENOMIC DNA]</scope>
    <source>
        <strain evidence="3">cv. 10/8</strain>
        <tissue evidence="2">Leaf</tissue>
    </source>
</reference>
<dbReference type="InterPro" id="IPR005135">
    <property type="entry name" value="Endo/exonuclease/phosphatase"/>
</dbReference>
<keyword evidence="2" id="KW-0548">Nucleotidyltransferase</keyword>
<evidence type="ECO:0000313" key="2">
    <source>
        <dbReference type="EMBL" id="MCI72567.1"/>
    </source>
</evidence>
<comment type="caution">
    <text evidence="2">The sequence shown here is derived from an EMBL/GenBank/DDBJ whole genome shotgun (WGS) entry which is preliminary data.</text>
</comment>
<feature type="non-terminal residue" evidence="2">
    <location>
        <position position="49"/>
    </location>
</feature>
<evidence type="ECO:0000259" key="1">
    <source>
        <dbReference type="Pfam" id="PF03372"/>
    </source>
</evidence>
<dbReference type="Proteomes" id="UP000265520">
    <property type="component" value="Unassembled WGS sequence"/>
</dbReference>